<proteinExistence type="predicted"/>
<feature type="non-terminal residue" evidence="2">
    <location>
        <position position="349"/>
    </location>
</feature>
<feature type="compositionally biased region" description="Basic and acidic residues" evidence="1">
    <location>
        <begin position="290"/>
        <end position="299"/>
    </location>
</feature>
<protein>
    <submittedName>
        <fullName evidence="2">Myo-inositol 2-dehydrogenase</fullName>
        <ecNumber evidence="2">1.1.1.18</ecNumber>
    </submittedName>
</protein>
<feature type="compositionally biased region" description="Gly residues" evidence="1">
    <location>
        <begin position="272"/>
        <end position="282"/>
    </location>
</feature>
<evidence type="ECO:0000313" key="2">
    <source>
        <dbReference type="EMBL" id="CAA9229157.1"/>
    </source>
</evidence>
<dbReference type="EC" id="1.1.1.18" evidence="2"/>
<feature type="region of interest" description="Disordered" evidence="1">
    <location>
        <begin position="42"/>
        <end position="349"/>
    </location>
</feature>
<evidence type="ECO:0000256" key="1">
    <source>
        <dbReference type="SAM" id="MobiDB-lite"/>
    </source>
</evidence>
<feature type="compositionally biased region" description="Low complexity" evidence="1">
    <location>
        <begin position="45"/>
        <end position="67"/>
    </location>
</feature>
<sequence>DRTRGSRLPRPLRPGGLRLRGALLPRAAAGVRAGLPAAGRRHNLARAPGAGRGGLPRPCDVRLAGGAARRGRRGGGDLHAGRHPQRTHRPRPRARPRRRLRQAVRPGRRRGPPFGGPRRPARARAGAVPEPALGLRLPDRPQAGGRRNPRRRRPLRVTLRAPGSRRRARRLRWRHAAGLRQPPGRPGAGPAGSGRVGLRRVAAARERAGRRRVRGPHPHRRRPVAPVGQLEPGRSGTALPGHRDRRRLREPNPDGRPGGAPARRPHPRDAGTGLGRGAGRAVGAGPPRGRRPDGADRARRVGHLLPGLRPRRPRRRTEPGRPPRRHRVHDGAGRRPPERDRGDRRPAGL</sequence>
<feature type="compositionally biased region" description="Basic residues" evidence="1">
    <location>
        <begin position="81"/>
        <end position="111"/>
    </location>
</feature>
<dbReference type="EMBL" id="CADCTN010000062">
    <property type="protein sequence ID" value="CAA9229157.1"/>
    <property type="molecule type" value="Genomic_DNA"/>
</dbReference>
<gene>
    <name evidence="2" type="ORF">AVDCRST_MAG52-924</name>
</gene>
<feature type="compositionally biased region" description="Basic residues" evidence="1">
    <location>
        <begin position="208"/>
        <end position="223"/>
    </location>
</feature>
<reference evidence="2" key="1">
    <citation type="submission" date="2020-02" db="EMBL/GenBank/DDBJ databases">
        <authorList>
            <person name="Meier V. D."/>
        </authorList>
    </citation>
    <scope>NUCLEOTIDE SEQUENCE</scope>
    <source>
        <strain evidence="2">AVDCRST_MAG52</strain>
    </source>
</reference>
<dbReference type="AlphaFoldDB" id="A0A6J4HNK4"/>
<name>A0A6J4HNK4_9ACTN</name>
<keyword evidence="2" id="KW-0560">Oxidoreductase</keyword>
<feature type="non-terminal residue" evidence="2">
    <location>
        <position position="1"/>
    </location>
</feature>
<accession>A0A6J4HNK4</accession>
<feature type="compositionally biased region" description="Basic and acidic residues" evidence="1">
    <location>
        <begin position="329"/>
        <end position="349"/>
    </location>
</feature>
<feature type="compositionally biased region" description="Basic residues" evidence="1">
    <location>
        <begin position="163"/>
        <end position="177"/>
    </location>
</feature>
<feature type="compositionally biased region" description="Gly residues" evidence="1">
    <location>
        <begin position="186"/>
        <end position="195"/>
    </location>
</feature>
<dbReference type="GO" id="GO:0050112">
    <property type="term" value="F:inositol 2-dehydrogenase (NAD+) activity"/>
    <property type="evidence" value="ECO:0007669"/>
    <property type="project" value="UniProtKB-EC"/>
</dbReference>
<organism evidence="2">
    <name type="scientific">uncultured Blastococcus sp</name>
    <dbReference type="NCBI Taxonomy" id="217144"/>
    <lineage>
        <taxon>Bacteria</taxon>
        <taxon>Bacillati</taxon>
        <taxon>Actinomycetota</taxon>
        <taxon>Actinomycetes</taxon>
        <taxon>Geodermatophilales</taxon>
        <taxon>Geodermatophilaceae</taxon>
        <taxon>Blastococcus</taxon>
        <taxon>environmental samples</taxon>
    </lineage>
</organism>